<evidence type="ECO:0000313" key="2">
    <source>
        <dbReference type="EMBL" id="UYW01814.1"/>
    </source>
</evidence>
<reference evidence="2" key="1">
    <citation type="submission" date="2021-08" db="EMBL/GenBank/DDBJ databases">
        <title>Flavobacterium sp. strain CC-SYL302.</title>
        <authorList>
            <person name="Lin S.-Y."/>
            <person name="Lee T.-H."/>
            <person name="Young C.-C."/>
        </authorList>
    </citation>
    <scope>NUCLEOTIDE SEQUENCE</scope>
    <source>
        <strain evidence="2">CC-SYL302</strain>
    </source>
</reference>
<feature type="transmembrane region" description="Helical" evidence="1">
    <location>
        <begin position="189"/>
        <end position="208"/>
    </location>
</feature>
<organism evidence="2 3">
    <name type="scientific">Flavobacterium agricola</name>
    <dbReference type="NCBI Taxonomy" id="2870839"/>
    <lineage>
        <taxon>Bacteria</taxon>
        <taxon>Pseudomonadati</taxon>
        <taxon>Bacteroidota</taxon>
        <taxon>Flavobacteriia</taxon>
        <taxon>Flavobacteriales</taxon>
        <taxon>Flavobacteriaceae</taxon>
        <taxon>Flavobacterium</taxon>
    </lineage>
</organism>
<keyword evidence="3" id="KW-1185">Reference proteome</keyword>
<dbReference type="RefSeq" id="WP_264434288.1">
    <property type="nucleotide sequence ID" value="NZ_CP081495.1"/>
</dbReference>
<dbReference type="InterPro" id="IPR022134">
    <property type="entry name" value="DUF3667"/>
</dbReference>
<accession>A0ABY6M003</accession>
<proteinExistence type="predicted"/>
<protein>
    <submittedName>
        <fullName evidence="2">DUF3667 domain-containing protein</fullName>
    </submittedName>
</protein>
<keyword evidence="1" id="KW-0812">Transmembrane</keyword>
<dbReference type="EMBL" id="CP081495">
    <property type="protein sequence ID" value="UYW01814.1"/>
    <property type="molecule type" value="Genomic_DNA"/>
</dbReference>
<sequence>MSHGKIRAEKSCENCHAYVPDRYCSHCGQENVTTRQPFYYLLAHFVEDFTHYDSGFWQTLKNIFCNPGYLTVQYLAGKRQSMVNPVKLYIFVNFITFFILAVLPNKELTLQNDPSKQVVKSGSLNVVIQVDKSSTQTKETELDYDNIVYESDFEKMVLEPLYNKSKELKNKHISTDEFSEKFSHNMLSLIPKALFLYMPFFAFLLWLFHNKKKWWYFDHGVCCQKN</sequence>
<name>A0ABY6M003_9FLAO</name>
<dbReference type="Proteomes" id="UP001163328">
    <property type="component" value="Chromosome"/>
</dbReference>
<evidence type="ECO:0000256" key="1">
    <source>
        <dbReference type="SAM" id="Phobius"/>
    </source>
</evidence>
<gene>
    <name evidence="2" type="ORF">K5I29_02510</name>
</gene>
<keyword evidence="1" id="KW-1133">Transmembrane helix</keyword>
<keyword evidence="1" id="KW-0472">Membrane</keyword>
<evidence type="ECO:0000313" key="3">
    <source>
        <dbReference type="Proteomes" id="UP001163328"/>
    </source>
</evidence>
<feature type="transmembrane region" description="Helical" evidence="1">
    <location>
        <begin position="88"/>
        <end position="105"/>
    </location>
</feature>
<dbReference type="Pfam" id="PF12412">
    <property type="entry name" value="DUF3667"/>
    <property type="match status" value="1"/>
</dbReference>